<keyword evidence="3" id="KW-1185">Reference proteome</keyword>
<evidence type="ECO:0000313" key="3">
    <source>
        <dbReference type="Proteomes" id="UP000230233"/>
    </source>
</evidence>
<evidence type="ECO:0000256" key="1">
    <source>
        <dbReference type="SAM" id="MobiDB-lite"/>
    </source>
</evidence>
<feature type="compositionally biased region" description="Low complexity" evidence="1">
    <location>
        <begin position="376"/>
        <end position="393"/>
    </location>
</feature>
<dbReference type="Proteomes" id="UP000230233">
    <property type="component" value="Chromosome X"/>
</dbReference>
<accession>A0A2G5T2D8</accession>
<feature type="compositionally biased region" description="Polar residues" evidence="1">
    <location>
        <begin position="307"/>
        <end position="319"/>
    </location>
</feature>
<feature type="compositionally biased region" description="Low complexity" evidence="1">
    <location>
        <begin position="321"/>
        <end position="334"/>
    </location>
</feature>
<feature type="region of interest" description="Disordered" evidence="1">
    <location>
        <begin position="236"/>
        <end position="258"/>
    </location>
</feature>
<comment type="caution">
    <text evidence="2">The sequence shown here is derived from an EMBL/GenBank/DDBJ whole genome shotgun (WGS) entry which is preliminary data.</text>
</comment>
<reference evidence="3" key="1">
    <citation type="submission" date="2017-10" db="EMBL/GenBank/DDBJ databases">
        <title>Rapid genome shrinkage in a self-fertile nematode reveals novel sperm competition proteins.</title>
        <authorList>
            <person name="Yin D."/>
            <person name="Schwarz E.M."/>
            <person name="Thomas C.G."/>
            <person name="Felde R.L."/>
            <person name="Korf I.F."/>
            <person name="Cutter A.D."/>
            <person name="Schartner C.M."/>
            <person name="Ralston E.J."/>
            <person name="Meyer B.J."/>
            <person name="Haag E.S."/>
        </authorList>
    </citation>
    <scope>NUCLEOTIDE SEQUENCE [LARGE SCALE GENOMIC DNA]</scope>
    <source>
        <strain evidence="3">JU1422</strain>
    </source>
</reference>
<gene>
    <name evidence="2" type="primary">Cnig_chr_X.g26199</name>
    <name evidence="2" type="ORF">B9Z55_026199</name>
</gene>
<protein>
    <submittedName>
        <fullName evidence="2">Uncharacterized protein</fullName>
    </submittedName>
</protein>
<dbReference type="EMBL" id="PDUG01000006">
    <property type="protein sequence ID" value="PIC21319.1"/>
    <property type="molecule type" value="Genomic_DNA"/>
</dbReference>
<evidence type="ECO:0000313" key="2">
    <source>
        <dbReference type="EMBL" id="PIC21319.1"/>
    </source>
</evidence>
<feature type="compositionally biased region" description="Polar residues" evidence="1">
    <location>
        <begin position="241"/>
        <end position="258"/>
    </location>
</feature>
<name>A0A2G5T2D8_9PELO</name>
<feature type="region of interest" description="Disordered" evidence="1">
    <location>
        <begin position="1"/>
        <end position="32"/>
    </location>
</feature>
<proteinExistence type="predicted"/>
<sequence length="567" mass="63050">MPRAMQKSKKNDNKQKRKVALPHSAPRQKRNERFLEELANFRYGNTEEGKKRYNTIGEKFSFWRALTDEQKRSCAIDRPDKIRGDTWNIKNGITISDEEKEEFLEQRLVLDNLTFKEKFECLVNAQKIEKTRVQLIEDPLEAALAKFPTNFIKFDVATRDVPESDYYIRAWFDKKAAERQEKTSETSDTEEIQIIGMVSRTPLAGSSSTNPTISTAGMRDELQQAHQSESVAYKRGVSHPNAGNSYGNVPQIQKNSSRPSMLAALLSRNNESSSSNQNQNVTDVNQVANENEDIPSQSLSPDGPPSSRMNTTRQATKRSQPAAHNAAPKPKAAASSFGPTQRDATVGRHAGEQFAMNSPNHPIEMEYDAPQALATSPVQSDSTNVSSSSSQQPMDVGQVASGNQVHSSSYARTMNAPTGIYNEFPQGIYYVPDYSNLSSPRRENQPSTSAWHLNLDVSESNSFANLRGNCLSSSSQPSTSSLPNTMLTDTVTHQKTLSVVPPPRMTESIMKKVSNEMNNREESGNLNFGPIQVRLTATGKELDDTIAFLNNLKAQLESAKQKSYQQL</sequence>
<feature type="region of interest" description="Disordered" evidence="1">
    <location>
        <begin position="374"/>
        <end position="395"/>
    </location>
</feature>
<dbReference type="AlphaFoldDB" id="A0A2G5T2D8"/>
<feature type="compositionally biased region" description="Basic residues" evidence="1">
    <location>
        <begin position="15"/>
        <end position="28"/>
    </location>
</feature>
<organism evidence="2 3">
    <name type="scientific">Caenorhabditis nigoni</name>
    <dbReference type="NCBI Taxonomy" id="1611254"/>
    <lineage>
        <taxon>Eukaryota</taxon>
        <taxon>Metazoa</taxon>
        <taxon>Ecdysozoa</taxon>
        <taxon>Nematoda</taxon>
        <taxon>Chromadorea</taxon>
        <taxon>Rhabditida</taxon>
        <taxon>Rhabditina</taxon>
        <taxon>Rhabditomorpha</taxon>
        <taxon>Rhabditoidea</taxon>
        <taxon>Rhabditidae</taxon>
        <taxon>Peloderinae</taxon>
        <taxon>Caenorhabditis</taxon>
    </lineage>
</organism>
<feature type="region of interest" description="Disordered" evidence="1">
    <location>
        <begin position="293"/>
        <end position="344"/>
    </location>
</feature>